<dbReference type="SUPFAM" id="SSF53955">
    <property type="entry name" value="Lysozyme-like"/>
    <property type="match status" value="1"/>
</dbReference>
<sequence>MKILKRILLSIFSIGSIFLLYIEFGGNFVLDKNAKKIITFDIRTSRKLPSNITLFYNTIYKNSLSKNSWDFFLTSDSSQKDCPCYLMTHRIMPQLNIKNRSAFDYILVTRYIEHNFSQTECLNYNLSKFDFLENRKGIENVSKALFNKSVENLDPIEIAEIFALFEQPLKNNRNRNPENTKKRTEHFYHLYLNNKQF</sequence>
<keyword evidence="1" id="KW-1133">Transmembrane helix</keyword>
<dbReference type="AlphaFoldDB" id="A0A9Q3YY24"/>
<feature type="domain" description="Glycosyl transferase family 51" evidence="2">
    <location>
        <begin position="106"/>
        <end position="186"/>
    </location>
</feature>
<comment type="caution">
    <text evidence="3">The sequence shown here is derived from an EMBL/GenBank/DDBJ whole genome shotgun (WGS) entry which is preliminary data.</text>
</comment>
<dbReference type="InterPro" id="IPR023346">
    <property type="entry name" value="Lysozyme-like_dom_sf"/>
</dbReference>
<dbReference type="InterPro" id="IPR036950">
    <property type="entry name" value="PBP_transglycosylase"/>
</dbReference>
<evidence type="ECO:0000313" key="4">
    <source>
        <dbReference type="Proteomes" id="UP001108025"/>
    </source>
</evidence>
<evidence type="ECO:0000313" key="3">
    <source>
        <dbReference type="EMBL" id="MCD1117942.1"/>
    </source>
</evidence>
<dbReference type="RefSeq" id="WP_230670174.1">
    <property type="nucleotide sequence ID" value="NZ_JAJNAY010000001.1"/>
</dbReference>
<accession>A0A9Q3YY24</accession>
<reference evidence="3" key="1">
    <citation type="submission" date="2021-11" db="EMBL/GenBank/DDBJ databases">
        <title>Description of novel Chryseobacterium species.</title>
        <authorList>
            <person name="Saticioglu I.B."/>
            <person name="Ay H."/>
            <person name="Altun S."/>
            <person name="Duman M."/>
        </authorList>
    </citation>
    <scope>NUCLEOTIDE SEQUENCE</scope>
    <source>
        <strain evidence="3">C-17</strain>
    </source>
</reference>
<keyword evidence="1" id="KW-0812">Transmembrane</keyword>
<dbReference type="Proteomes" id="UP001108025">
    <property type="component" value="Unassembled WGS sequence"/>
</dbReference>
<evidence type="ECO:0000256" key="1">
    <source>
        <dbReference type="SAM" id="Phobius"/>
    </source>
</evidence>
<proteinExistence type="predicted"/>
<dbReference type="EMBL" id="JAJNAY010000001">
    <property type="protein sequence ID" value="MCD1117942.1"/>
    <property type="molecule type" value="Genomic_DNA"/>
</dbReference>
<keyword evidence="4" id="KW-1185">Reference proteome</keyword>
<gene>
    <name evidence="3" type="ORF">LO744_13855</name>
</gene>
<evidence type="ECO:0000259" key="2">
    <source>
        <dbReference type="Pfam" id="PF00912"/>
    </source>
</evidence>
<dbReference type="Gene3D" id="1.10.3810.10">
    <property type="entry name" value="Biosynthetic peptidoglycan transglycosylase-like"/>
    <property type="match status" value="1"/>
</dbReference>
<dbReference type="InterPro" id="IPR001264">
    <property type="entry name" value="Glyco_trans_51"/>
</dbReference>
<dbReference type="Pfam" id="PF00912">
    <property type="entry name" value="Transgly"/>
    <property type="match status" value="1"/>
</dbReference>
<feature type="transmembrane region" description="Helical" evidence="1">
    <location>
        <begin position="7"/>
        <end position="30"/>
    </location>
</feature>
<organism evidence="3 4">
    <name type="scientific">Chryseobacterium turcicum</name>
    <dbReference type="NCBI Taxonomy" id="2898076"/>
    <lineage>
        <taxon>Bacteria</taxon>
        <taxon>Pseudomonadati</taxon>
        <taxon>Bacteroidota</taxon>
        <taxon>Flavobacteriia</taxon>
        <taxon>Flavobacteriales</taxon>
        <taxon>Weeksellaceae</taxon>
        <taxon>Chryseobacterium group</taxon>
        <taxon>Chryseobacterium</taxon>
    </lineage>
</organism>
<name>A0A9Q3YY24_9FLAO</name>
<protein>
    <submittedName>
        <fullName evidence="3">Transglycosylase domain-containing protein</fullName>
    </submittedName>
</protein>
<keyword evidence="1" id="KW-0472">Membrane</keyword>